<proteinExistence type="predicted"/>
<dbReference type="KEGG" id="uth:DKZ56_01410"/>
<reference evidence="1 2" key="1">
    <citation type="submission" date="2019-02" db="EMBL/GenBank/DDBJ databases">
        <title>Ureibacillus thermophilus.</title>
        <authorList>
            <person name="Sunny J.S."/>
            <person name="Natarajan A."/>
            <person name="Saleena L.M."/>
        </authorList>
    </citation>
    <scope>NUCLEOTIDE SEQUENCE [LARGE SCALE GENOMIC DNA]</scope>
    <source>
        <strain evidence="1 2">LM102</strain>
    </source>
</reference>
<organism evidence="1 2">
    <name type="scientific">Ureibacillus thermophilus</name>
    <dbReference type="NCBI Taxonomy" id="367743"/>
    <lineage>
        <taxon>Bacteria</taxon>
        <taxon>Bacillati</taxon>
        <taxon>Bacillota</taxon>
        <taxon>Bacilli</taxon>
        <taxon>Bacillales</taxon>
        <taxon>Caryophanaceae</taxon>
        <taxon>Ureibacillus</taxon>
    </lineage>
</organism>
<dbReference type="AlphaFoldDB" id="A0A4P6UNY7"/>
<dbReference type="InterPro" id="IPR015001">
    <property type="entry name" value="DUF1850"/>
</dbReference>
<evidence type="ECO:0000313" key="1">
    <source>
        <dbReference type="EMBL" id="QBK24674.1"/>
    </source>
</evidence>
<name>A0A4P6UNY7_9BACL</name>
<accession>A0A4P6UNY7</accession>
<protein>
    <submittedName>
        <fullName evidence="1">DUF1850 domain-containing protein</fullName>
    </submittedName>
</protein>
<keyword evidence="2" id="KW-1185">Reference proteome</keyword>
<gene>
    <name evidence="1" type="ORF">DKZ56_01410</name>
</gene>
<dbReference type="RefSeq" id="WP_208650949.1">
    <property type="nucleotide sequence ID" value="NZ_CP036528.1"/>
</dbReference>
<evidence type="ECO:0000313" key="2">
    <source>
        <dbReference type="Proteomes" id="UP000291151"/>
    </source>
</evidence>
<dbReference type="EMBL" id="CP036528">
    <property type="protein sequence ID" value="QBK24674.1"/>
    <property type="molecule type" value="Genomic_DNA"/>
</dbReference>
<dbReference type="Proteomes" id="UP000291151">
    <property type="component" value="Chromosome"/>
</dbReference>
<dbReference type="Pfam" id="PF08905">
    <property type="entry name" value="DUF1850"/>
    <property type="match status" value="1"/>
</dbReference>
<sequence length="170" mass="19959">MKKNVVVLVIAVLIFFFFPPLFPVISFTETRTNDPHMYYVNMGKDQTFQIRFTHSIHRTDVLETYEATDGKIKMISMEYEDVAIGMPAHAEEGEKLTYEDGKYKLYTNKIVENFVLYVGDINMDLYLNYGGKEYNLKKTLQRGSSYVIEVKKVSFYEKLKGVRLAYEYDY</sequence>